<evidence type="ECO:0000256" key="1">
    <source>
        <dbReference type="SAM" id="MobiDB-lite"/>
    </source>
</evidence>
<feature type="region of interest" description="Disordered" evidence="1">
    <location>
        <begin position="1"/>
        <end position="66"/>
    </location>
</feature>
<dbReference type="AlphaFoldDB" id="A0A2H3J4R9"/>
<protein>
    <submittedName>
        <fullName evidence="2">Uncharacterized protein</fullName>
    </submittedName>
</protein>
<organism evidence="2 3">
    <name type="scientific">Wolfiporia cocos (strain MD-104)</name>
    <name type="common">Brown rot fungus</name>
    <dbReference type="NCBI Taxonomy" id="742152"/>
    <lineage>
        <taxon>Eukaryota</taxon>
        <taxon>Fungi</taxon>
        <taxon>Dikarya</taxon>
        <taxon>Basidiomycota</taxon>
        <taxon>Agaricomycotina</taxon>
        <taxon>Agaricomycetes</taxon>
        <taxon>Polyporales</taxon>
        <taxon>Phaeolaceae</taxon>
        <taxon>Wolfiporia</taxon>
    </lineage>
</organism>
<keyword evidence="3" id="KW-1185">Reference proteome</keyword>
<feature type="region of interest" description="Disordered" evidence="1">
    <location>
        <begin position="83"/>
        <end position="123"/>
    </location>
</feature>
<accession>A0A2H3J4R9</accession>
<name>A0A2H3J4R9_WOLCO</name>
<dbReference type="EMBL" id="KB467920">
    <property type="protein sequence ID" value="PCH37230.1"/>
    <property type="molecule type" value="Genomic_DNA"/>
</dbReference>
<gene>
    <name evidence="2" type="ORF">WOLCODRAFT_146586</name>
</gene>
<evidence type="ECO:0000313" key="2">
    <source>
        <dbReference type="EMBL" id="PCH37230.1"/>
    </source>
</evidence>
<sequence>MVPSSSRSQRRKGPPQQKKGTAPMPPRKGPLARMAEEEARGSPSLGAEDGASQRAEDEEESEGDRRARLCVGACGAVRGSSVRWRNTGVSGGRARRRRRRRMRSTRPSHRSRTRSFGHDPAPRAAPAILTLRRRLRAQPAWSAERGMEPAAHAAQDVQGCRTDCDRCSITEDAEQGGAALGVGRVRCRRTGRAVGAVGAGAYLPARLSAVLGD</sequence>
<reference evidence="2 3" key="1">
    <citation type="journal article" date="2012" name="Science">
        <title>The Paleozoic origin of enzymatic lignin decomposition reconstructed from 31 fungal genomes.</title>
        <authorList>
            <person name="Floudas D."/>
            <person name="Binder M."/>
            <person name="Riley R."/>
            <person name="Barry K."/>
            <person name="Blanchette R.A."/>
            <person name="Henrissat B."/>
            <person name="Martinez A.T."/>
            <person name="Otillar R."/>
            <person name="Spatafora J.W."/>
            <person name="Yadav J.S."/>
            <person name="Aerts A."/>
            <person name="Benoit I."/>
            <person name="Boyd A."/>
            <person name="Carlson A."/>
            <person name="Copeland A."/>
            <person name="Coutinho P.M."/>
            <person name="de Vries R.P."/>
            <person name="Ferreira P."/>
            <person name="Findley K."/>
            <person name="Foster B."/>
            <person name="Gaskell J."/>
            <person name="Glotzer D."/>
            <person name="Gorecki P."/>
            <person name="Heitman J."/>
            <person name="Hesse C."/>
            <person name="Hori C."/>
            <person name="Igarashi K."/>
            <person name="Jurgens J.A."/>
            <person name="Kallen N."/>
            <person name="Kersten P."/>
            <person name="Kohler A."/>
            <person name="Kuees U."/>
            <person name="Kumar T.K.A."/>
            <person name="Kuo A."/>
            <person name="LaButti K."/>
            <person name="Larrondo L.F."/>
            <person name="Lindquist E."/>
            <person name="Ling A."/>
            <person name="Lombard V."/>
            <person name="Lucas S."/>
            <person name="Lundell T."/>
            <person name="Martin R."/>
            <person name="McLaughlin D.J."/>
            <person name="Morgenstern I."/>
            <person name="Morin E."/>
            <person name="Murat C."/>
            <person name="Nagy L.G."/>
            <person name="Nolan M."/>
            <person name="Ohm R.A."/>
            <person name="Patyshakuliyeva A."/>
            <person name="Rokas A."/>
            <person name="Ruiz-Duenas F.J."/>
            <person name="Sabat G."/>
            <person name="Salamov A."/>
            <person name="Samejima M."/>
            <person name="Schmutz J."/>
            <person name="Slot J.C."/>
            <person name="St John F."/>
            <person name="Stenlid J."/>
            <person name="Sun H."/>
            <person name="Sun S."/>
            <person name="Syed K."/>
            <person name="Tsang A."/>
            <person name="Wiebenga A."/>
            <person name="Young D."/>
            <person name="Pisabarro A."/>
            <person name="Eastwood D.C."/>
            <person name="Martin F."/>
            <person name="Cullen D."/>
            <person name="Grigoriev I.V."/>
            <person name="Hibbett D.S."/>
        </authorList>
    </citation>
    <scope>NUCLEOTIDE SEQUENCE [LARGE SCALE GENOMIC DNA]</scope>
    <source>
        <strain evidence="2 3">MD-104</strain>
    </source>
</reference>
<proteinExistence type="predicted"/>
<feature type="compositionally biased region" description="Basic residues" evidence="1">
    <location>
        <begin position="93"/>
        <end position="115"/>
    </location>
</feature>
<evidence type="ECO:0000313" key="3">
    <source>
        <dbReference type="Proteomes" id="UP000218811"/>
    </source>
</evidence>
<dbReference type="Proteomes" id="UP000218811">
    <property type="component" value="Unassembled WGS sequence"/>
</dbReference>